<organism evidence="2 3">
    <name type="scientific">Paramecium sonneborni</name>
    <dbReference type="NCBI Taxonomy" id="65129"/>
    <lineage>
        <taxon>Eukaryota</taxon>
        <taxon>Sar</taxon>
        <taxon>Alveolata</taxon>
        <taxon>Ciliophora</taxon>
        <taxon>Intramacronucleata</taxon>
        <taxon>Oligohymenophorea</taxon>
        <taxon>Peniculida</taxon>
        <taxon>Parameciidae</taxon>
        <taxon>Paramecium</taxon>
    </lineage>
</organism>
<protein>
    <submittedName>
        <fullName evidence="2">Uncharacterized protein</fullName>
    </submittedName>
</protein>
<comment type="caution">
    <text evidence="2">The sequence shown here is derived from an EMBL/GenBank/DDBJ whole genome shotgun (WGS) entry which is preliminary data.</text>
</comment>
<sequence>MRQKDRQKSKGKYLSISKELVQIVDVHGGPNCKNWGQVARHLEAQVGIKIEKAYRLKRAWESFVDYNENMSKDQLATLFETAIKTRGNMEYAKHEFKRLTGIQLYSTRYADYVKTWLKPGLLGFKDCYIFSVVKSLRRSDFYQKHTMIQPITVLSMLRILDHDIEEYKDDFFVMDFRESAAKLQELLKCYASCFQESREERYSKFSRITTRHQFKKIYFYLQLMEEFRRINRFFTNNVNQLTFHPMLYKSIDQNKQCPIYKLTLLENDYSKKLQLFNESNNNENEQFSVLLKPKKKRNFQRTENEEEKKKKKQKEQQNPYVYQLEEEDLVKQIKVPKKVSETKKKYKDYRYFRGHFIREGQYQCKGLTTKDFEYDVPLEQ</sequence>
<dbReference type="AlphaFoldDB" id="A0A8S1LP91"/>
<accession>A0A8S1LP91</accession>
<evidence type="ECO:0000313" key="3">
    <source>
        <dbReference type="Proteomes" id="UP000692954"/>
    </source>
</evidence>
<keyword evidence="3" id="KW-1185">Reference proteome</keyword>
<reference evidence="2" key="1">
    <citation type="submission" date="2021-01" db="EMBL/GenBank/DDBJ databases">
        <authorList>
            <consortium name="Genoscope - CEA"/>
            <person name="William W."/>
        </authorList>
    </citation>
    <scope>NUCLEOTIDE SEQUENCE</scope>
</reference>
<name>A0A8S1LP91_9CILI</name>
<evidence type="ECO:0000313" key="2">
    <source>
        <dbReference type="EMBL" id="CAD8069567.1"/>
    </source>
</evidence>
<gene>
    <name evidence="2" type="ORF">PSON_ATCC_30995.1.T0250347</name>
</gene>
<dbReference type="OrthoDB" id="297777at2759"/>
<evidence type="ECO:0000256" key="1">
    <source>
        <dbReference type="SAM" id="MobiDB-lite"/>
    </source>
</evidence>
<dbReference type="Proteomes" id="UP000692954">
    <property type="component" value="Unassembled WGS sequence"/>
</dbReference>
<proteinExistence type="predicted"/>
<dbReference type="EMBL" id="CAJJDN010000025">
    <property type="protein sequence ID" value="CAD8069567.1"/>
    <property type="molecule type" value="Genomic_DNA"/>
</dbReference>
<feature type="region of interest" description="Disordered" evidence="1">
    <location>
        <begin position="297"/>
        <end position="318"/>
    </location>
</feature>